<feature type="region of interest" description="Disordered" evidence="2">
    <location>
        <begin position="1"/>
        <end position="58"/>
    </location>
</feature>
<dbReference type="EMBL" id="BAABME010004834">
    <property type="protein sequence ID" value="GAA0163731.1"/>
    <property type="molecule type" value="Genomic_DNA"/>
</dbReference>
<evidence type="ECO:0000256" key="2">
    <source>
        <dbReference type="SAM" id="MobiDB-lite"/>
    </source>
</evidence>
<evidence type="ECO:0000256" key="1">
    <source>
        <dbReference type="SAM" id="Coils"/>
    </source>
</evidence>
<sequence>MASRLNNEDVGGNPPDADVISAEPLSVHPPPSSTTESSQRCTTPYSQTVEPVQASTNASNPVLAAATKCVEPKEVPFSTRTGELVPLFRRAKVVKKVSQDIVATASPPAVAPQSYLSGKRPAAEARSPLFLKRQKSIVHKRLRCEILDFTEDLPSSIPPRTITCRADLIDDAGEEACEKERVLQLQVKELKEENERLKSTATLAVQEKKEPTAQTLAEIKKHDLFQSRFTRLEGENFDISNKLQRL</sequence>
<comment type="caution">
    <text evidence="3">The sequence shown here is derived from an EMBL/GenBank/DDBJ whole genome shotgun (WGS) entry which is preliminary data.</text>
</comment>
<dbReference type="Proteomes" id="UP001454036">
    <property type="component" value="Unassembled WGS sequence"/>
</dbReference>
<organism evidence="3 4">
    <name type="scientific">Lithospermum erythrorhizon</name>
    <name type="common">Purple gromwell</name>
    <name type="synonym">Lithospermum officinale var. erythrorhizon</name>
    <dbReference type="NCBI Taxonomy" id="34254"/>
    <lineage>
        <taxon>Eukaryota</taxon>
        <taxon>Viridiplantae</taxon>
        <taxon>Streptophyta</taxon>
        <taxon>Embryophyta</taxon>
        <taxon>Tracheophyta</taxon>
        <taxon>Spermatophyta</taxon>
        <taxon>Magnoliopsida</taxon>
        <taxon>eudicotyledons</taxon>
        <taxon>Gunneridae</taxon>
        <taxon>Pentapetalae</taxon>
        <taxon>asterids</taxon>
        <taxon>lamiids</taxon>
        <taxon>Boraginales</taxon>
        <taxon>Boraginaceae</taxon>
        <taxon>Boraginoideae</taxon>
        <taxon>Lithospermeae</taxon>
        <taxon>Lithospermum</taxon>
    </lineage>
</organism>
<gene>
    <name evidence="3" type="ORF">LIER_19526</name>
</gene>
<keyword evidence="4" id="KW-1185">Reference proteome</keyword>
<feature type="compositionally biased region" description="Polar residues" evidence="2">
    <location>
        <begin position="33"/>
        <end position="58"/>
    </location>
</feature>
<dbReference type="AlphaFoldDB" id="A0AAV3QL60"/>
<keyword evidence="1" id="KW-0175">Coiled coil</keyword>
<reference evidence="3 4" key="1">
    <citation type="submission" date="2024-01" db="EMBL/GenBank/DDBJ databases">
        <title>The complete chloroplast genome sequence of Lithospermum erythrorhizon: insights into the phylogenetic relationship among Boraginaceae species and the maternal lineages of purple gromwells.</title>
        <authorList>
            <person name="Okada T."/>
            <person name="Watanabe K."/>
        </authorList>
    </citation>
    <scope>NUCLEOTIDE SEQUENCE [LARGE SCALE GENOMIC DNA]</scope>
</reference>
<accession>A0AAV3QL60</accession>
<feature type="coiled-coil region" evidence="1">
    <location>
        <begin position="180"/>
        <end position="207"/>
    </location>
</feature>
<proteinExistence type="predicted"/>
<evidence type="ECO:0000313" key="4">
    <source>
        <dbReference type="Proteomes" id="UP001454036"/>
    </source>
</evidence>
<evidence type="ECO:0000313" key="3">
    <source>
        <dbReference type="EMBL" id="GAA0163731.1"/>
    </source>
</evidence>
<name>A0AAV3QL60_LITER</name>
<protein>
    <submittedName>
        <fullName evidence="3">Uncharacterized protein</fullName>
    </submittedName>
</protein>